<reference evidence="4" key="1">
    <citation type="submission" date="2021-01" db="EMBL/GenBank/DDBJ databases">
        <authorList>
            <person name="Corre E."/>
            <person name="Pelletier E."/>
            <person name="Niang G."/>
            <person name="Scheremetjew M."/>
            <person name="Finn R."/>
            <person name="Kale V."/>
            <person name="Holt S."/>
            <person name="Cochrane G."/>
            <person name="Meng A."/>
            <person name="Brown T."/>
            <person name="Cohen L."/>
        </authorList>
    </citation>
    <scope>NUCLEOTIDE SEQUENCE</scope>
    <source>
        <strain evidence="4">CCAP 1951/1</strain>
    </source>
</reference>
<dbReference type="Gene3D" id="1.25.40.20">
    <property type="entry name" value="Ankyrin repeat-containing domain"/>
    <property type="match status" value="3"/>
</dbReference>
<evidence type="ECO:0000256" key="3">
    <source>
        <dbReference type="PROSITE-ProRule" id="PRU00023"/>
    </source>
</evidence>
<dbReference type="PROSITE" id="PS50088">
    <property type="entry name" value="ANK_REPEAT"/>
    <property type="match status" value="3"/>
</dbReference>
<dbReference type="SUPFAM" id="SSF48403">
    <property type="entry name" value="Ankyrin repeat"/>
    <property type="match status" value="1"/>
</dbReference>
<feature type="repeat" description="ANK" evidence="3">
    <location>
        <begin position="77"/>
        <end position="109"/>
    </location>
</feature>
<keyword evidence="2 3" id="KW-0040">ANK repeat</keyword>
<dbReference type="Pfam" id="PF12796">
    <property type="entry name" value="Ank_2"/>
    <property type="match status" value="2"/>
</dbReference>
<evidence type="ECO:0000256" key="1">
    <source>
        <dbReference type="ARBA" id="ARBA00022737"/>
    </source>
</evidence>
<dbReference type="AlphaFoldDB" id="A0A6U4U7T2"/>
<sequence length="359" mass="39127">MPKPKAWVVRNRDVLDLAACGEIVHFATFFAEKDEAAAADADGSPSPTRAKRPDTATSVISASAATAEDVVTYADRFGYTALHVAATHGHFAVCRILLDHGADVNARTDAGVTPLHCAAQYGHLRVVQLLVERGADSAAYTDRYELPLGLAREAFASDVVVLLEPIVTAMSDSEDALVAAAKGDVLYFLLQRLTADRGAAAFAARTENGDSALHVATKVGKLTDEHLAVARLLVSEKLCDVNGANAQQMTPLMYAARADNLKLVLLLLRFGADATISSDESDASRTALSYAKSDRMRVLLDEAERRCEFEHEYQRRNDITFAERPDFVTNVKALKARWDEAKENHRVFCDDMKVEYIAV</sequence>
<dbReference type="PROSITE" id="PS50297">
    <property type="entry name" value="ANK_REP_REGION"/>
    <property type="match status" value="3"/>
</dbReference>
<evidence type="ECO:0000256" key="2">
    <source>
        <dbReference type="ARBA" id="ARBA00023043"/>
    </source>
</evidence>
<gene>
    <name evidence="4" type="ORF">NDES1114_LOCUS22369</name>
    <name evidence="5" type="ORF">NDES1114_LOCUS22370</name>
</gene>
<protein>
    <submittedName>
        <fullName evidence="4">Uncharacterized protein</fullName>
    </submittedName>
</protein>
<proteinExistence type="predicted"/>
<dbReference type="PANTHER" id="PTHR24123:SF142">
    <property type="entry name" value="ANKYRIN"/>
    <property type="match status" value="1"/>
</dbReference>
<dbReference type="InterPro" id="IPR051165">
    <property type="entry name" value="Multifunctional_ANK_Repeat"/>
</dbReference>
<dbReference type="SMART" id="SM00248">
    <property type="entry name" value="ANK"/>
    <property type="match status" value="4"/>
</dbReference>
<dbReference type="PANTHER" id="PTHR24123">
    <property type="entry name" value="ANKYRIN REPEAT-CONTAINING"/>
    <property type="match status" value="1"/>
</dbReference>
<accession>A0A6U4U7T2</accession>
<evidence type="ECO:0000313" key="4">
    <source>
        <dbReference type="EMBL" id="CAD9130796.1"/>
    </source>
</evidence>
<evidence type="ECO:0000313" key="5">
    <source>
        <dbReference type="EMBL" id="CAD9130798.1"/>
    </source>
</evidence>
<keyword evidence="1" id="KW-0677">Repeat</keyword>
<dbReference type="PRINTS" id="PR01415">
    <property type="entry name" value="ANKYRIN"/>
</dbReference>
<dbReference type="EMBL" id="HBGF01033414">
    <property type="protein sequence ID" value="CAD9130796.1"/>
    <property type="molecule type" value="Transcribed_RNA"/>
</dbReference>
<dbReference type="InterPro" id="IPR002110">
    <property type="entry name" value="Ankyrin_rpt"/>
</dbReference>
<feature type="repeat" description="ANK" evidence="3">
    <location>
        <begin position="247"/>
        <end position="279"/>
    </location>
</feature>
<name>A0A6U4U7T2_NEODS</name>
<dbReference type="EMBL" id="HBGF01033416">
    <property type="protein sequence ID" value="CAD9130798.1"/>
    <property type="molecule type" value="Transcribed_RNA"/>
</dbReference>
<feature type="repeat" description="ANK" evidence="3">
    <location>
        <begin position="110"/>
        <end position="142"/>
    </location>
</feature>
<organism evidence="4">
    <name type="scientific">Neobodo designis</name>
    <name type="common">Flagellated protozoan</name>
    <name type="synonym">Bodo designis</name>
    <dbReference type="NCBI Taxonomy" id="312471"/>
    <lineage>
        <taxon>Eukaryota</taxon>
        <taxon>Discoba</taxon>
        <taxon>Euglenozoa</taxon>
        <taxon>Kinetoplastea</taxon>
        <taxon>Metakinetoplastina</taxon>
        <taxon>Neobodonida</taxon>
        <taxon>Neobodo</taxon>
    </lineage>
</organism>
<dbReference type="InterPro" id="IPR036770">
    <property type="entry name" value="Ankyrin_rpt-contain_sf"/>
</dbReference>